<evidence type="ECO:0000313" key="3">
    <source>
        <dbReference type="Proteomes" id="UP000658127"/>
    </source>
</evidence>
<dbReference type="Pfam" id="PF10118">
    <property type="entry name" value="Metal_hydrol"/>
    <property type="match status" value="1"/>
</dbReference>
<dbReference type="PANTHER" id="PTHR39456">
    <property type="entry name" value="METAL-DEPENDENT HYDROLASE"/>
    <property type="match status" value="1"/>
</dbReference>
<dbReference type="Proteomes" id="UP000658127">
    <property type="component" value="Unassembled WGS sequence"/>
</dbReference>
<dbReference type="PANTHER" id="PTHR39456:SF1">
    <property type="entry name" value="METAL-DEPENDENT HYDROLASE"/>
    <property type="match status" value="1"/>
</dbReference>
<evidence type="ECO:0000256" key="1">
    <source>
        <dbReference type="SAM" id="Phobius"/>
    </source>
</evidence>
<keyword evidence="3" id="KW-1185">Reference proteome</keyword>
<protein>
    <recommendedName>
        <fullName evidence="4">Metal-dependent hydrolase</fullName>
    </recommendedName>
</protein>
<dbReference type="RefSeq" id="WP_189033432.1">
    <property type="nucleotide sequence ID" value="NZ_BMNE01000007.1"/>
</dbReference>
<gene>
    <name evidence="2" type="ORF">GCM10011610_55600</name>
</gene>
<keyword evidence="1" id="KW-0472">Membrane</keyword>
<accession>A0ABQ2KUG4</accession>
<dbReference type="EMBL" id="BMNE01000007">
    <property type="protein sequence ID" value="GGN93558.1"/>
    <property type="molecule type" value="Genomic_DNA"/>
</dbReference>
<organism evidence="2 3">
    <name type="scientific">Nocardia rhizosphaerihabitans</name>
    <dbReference type="NCBI Taxonomy" id="1691570"/>
    <lineage>
        <taxon>Bacteria</taxon>
        <taxon>Bacillati</taxon>
        <taxon>Actinomycetota</taxon>
        <taxon>Actinomycetes</taxon>
        <taxon>Mycobacteriales</taxon>
        <taxon>Nocardiaceae</taxon>
        <taxon>Nocardia</taxon>
    </lineage>
</organism>
<evidence type="ECO:0008006" key="4">
    <source>
        <dbReference type="Google" id="ProtNLM"/>
    </source>
</evidence>
<dbReference type="PIRSF" id="PIRSF007580">
    <property type="entry name" value="UCP07580"/>
    <property type="match status" value="1"/>
</dbReference>
<keyword evidence="1" id="KW-1133">Transmembrane helix</keyword>
<keyword evidence="1" id="KW-0812">Transmembrane</keyword>
<name>A0ABQ2KUG4_9NOCA</name>
<dbReference type="InterPro" id="IPR016516">
    <property type="entry name" value="UCP07580"/>
</dbReference>
<evidence type="ECO:0000313" key="2">
    <source>
        <dbReference type="EMBL" id="GGN93558.1"/>
    </source>
</evidence>
<feature type="transmembrane region" description="Helical" evidence="1">
    <location>
        <begin position="202"/>
        <end position="224"/>
    </location>
</feature>
<sequence length="295" mass="33361">MKLRRRRTQHAHVALHARNVQFDWTDTALRWMPDEPVASHVVNSLNLLLPEGERMFCAAYSEALPYVEDAKLREDMLGFIGQEAMHAETHQKVLAGVLAAHGIDTAPYVRQMEFVFRNTLGPREGSTAATEARMVERLTFIASLEHFFAWLGDWILNADLEKHHADPRMLDLFRWHGAEEVEHRNVAHDVAIYFGAGYLRRAVMMMIVIPILLVLVLRGTRYLINQDPGMPNIGYPMLLWRILGAMRRGALPRLRALAISALSTFNPRYSPNSVGSTEQAIAYLAKSPAARAANQ</sequence>
<comment type="caution">
    <text evidence="2">The sequence shown here is derived from an EMBL/GenBank/DDBJ whole genome shotgun (WGS) entry which is preliminary data.</text>
</comment>
<proteinExistence type="predicted"/>
<reference evidence="3" key="1">
    <citation type="journal article" date="2019" name="Int. J. Syst. Evol. Microbiol.">
        <title>The Global Catalogue of Microorganisms (GCM) 10K type strain sequencing project: providing services to taxonomists for standard genome sequencing and annotation.</title>
        <authorList>
            <consortium name="The Broad Institute Genomics Platform"/>
            <consortium name="The Broad Institute Genome Sequencing Center for Infectious Disease"/>
            <person name="Wu L."/>
            <person name="Ma J."/>
        </authorList>
    </citation>
    <scope>NUCLEOTIDE SEQUENCE [LARGE SCALE GENOMIC DNA]</scope>
    <source>
        <strain evidence="3">CGMCC 4.7329</strain>
    </source>
</reference>